<organism evidence="3 4">
    <name type="scientific">Marininema halotolerans</name>
    <dbReference type="NCBI Taxonomy" id="1155944"/>
    <lineage>
        <taxon>Bacteria</taxon>
        <taxon>Bacillati</taxon>
        <taxon>Bacillota</taxon>
        <taxon>Bacilli</taxon>
        <taxon>Bacillales</taxon>
        <taxon>Thermoactinomycetaceae</taxon>
        <taxon>Marininema</taxon>
    </lineage>
</organism>
<feature type="region of interest" description="Disordered" evidence="1">
    <location>
        <begin position="25"/>
        <end position="44"/>
    </location>
</feature>
<keyword evidence="2" id="KW-0732">Signal</keyword>
<evidence type="ECO:0000313" key="4">
    <source>
        <dbReference type="Proteomes" id="UP000198660"/>
    </source>
</evidence>
<dbReference type="EMBL" id="FPAA01000002">
    <property type="protein sequence ID" value="SFS41728.1"/>
    <property type="molecule type" value="Genomic_DNA"/>
</dbReference>
<evidence type="ECO:0000313" key="3">
    <source>
        <dbReference type="EMBL" id="SFS41728.1"/>
    </source>
</evidence>
<dbReference type="AlphaFoldDB" id="A0A1I6PNR8"/>
<protein>
    <submittedName>
        <fullName evidence="3">Uncharacterized protein</fullName>
    </submittedName>
</protein>
<gene>
    <name evidence="3" type="ORF">SAMN05444972_10232</name>
</gene>
<keyword evidence="4" id="KW-1185">Reference proteome</keyword>
<reference evidence="4" key="1">
    <citation type="submission" date="2016-10" db="EMBL/GenBank/DDBJ databases">
        <authorList>
            <person name="Varghese N."/>
            <person name="Submissions S."/>
        </authorList>
    </citation>
    <scope>NUCLEOTIDE SEQUENCE [LARGE SCALE GENOMIC DNA]</scope>
    <source>
        <strain evidence="4">DSM 45789</strain>
    </source>
</reference>
<feature type="chain" id="PRO_5038850672" evidence="2">
    <location>
        <begin position="17"/>
        <end position="44"/>
    </location>
</feature>
<dbReference type="RefSeq" id="WP_281252042.1">
    <property type="nucleotide sequence ID" value="NZ_FPAA01000002.1"/>
</dbReference>
<sequence>MKKKMMIMLMILVVSALTPILHVDKPNHTSSQGVSQDVLEPTVG</sequence>
<accession>A0A1I6PNR8</accession>
<proteinExistence type="predicted"/>
<feature type="signal peptide" evidence="2">
    <location>
        <begin position="1"/>
        <end position="16"/>
    </location>
</feature>
<evidence type="ECO:0000256" key="2">
    <source>
        <dbReference type="SAM" id="SignalP"/>
    </source>
</evidence>
<dbReference type="Proteomes" id="UP000198660">
    <property type="component" value="Unassembled WGS sequence"/>
</dbReference>
<name>A0A1I6PNR8_9BACL</name>
<evidence type="ECO:0000256" key="1">
    <source>
        <dbReference type="SAM" id="MobiDB-lite"/>
    </source>
</evidence>